<organism evidence="1 2">
    <name type="scientific">Brachionus plicatilis</name>
    <name type="common">Marine rotifer</name>
    <name type="synonym">Brachionus muelleri</name>
    <dbReference type="NCBI Taxonomy" id="10195"/>
    <lineage>
        <taxon>Eukaryota</taxon>
        <taxon>Metazoa</taxon>
        <taxon>Spiralia</taxon>
        <taxon>Gnathifera</taxon>
        <taxon>Rotifera</taxon>
        <taxon>Eurotatoria</taxon>
        <taxon>Monogononta</taxon>
        <taxon>Pseudotrocha</taxon>
        <taxon>Ploima</taxon>
        <taxon>Brachionidae</taxon>
        <taxon>Brachionus</taxon>
    </lineage>
</organism>
<dbReference type="AlphaFoldDB" id="A0A3M7R5Y3"/>
<gene>
    <name evidence="1" type="ORF">BpHYR1_040042</name>
</gene>
<reference evidence="1 2" key="1">
    <citation type="journal article" date="2018" name="Sci. Rep.">
        <title>Genomic signatures of local adaptation to the degree of environmental predictability in rotifers.</title>
        <authorList>
            <person name="Franch-Gras L."/>
            <person name="Hahn C."/>
            <person name="Garcia-Roger E.M."/>
            <person name="Carmona M.J."/>
            <person name="Serra M."/>
            <person name="Gomez A."/>
        </authorList>
    </citation>
    <scope>NUCLEOTIDE SEQUENCE [LARGE SCALE GENOMIC DNA]</scope>
    <source>
        <strain evidence="1">HYR1</strain>
    </source>
</reference>
<dbReference type="EMBL" id="REGN01004193">
    <property type="protein sequence ID" value="RNA18658.1"/>
    <property type="molecule type" value="Genomic_DNA"/>
</dbReference>
<comment type="caution">
    <text evidence="1">The sequence shown here is derived from an EMBL/GenBank/DDBJ whole genome shotgun (WGS) entry which is preliminary data.</text>
</comment>
<protein>
    <submittedName>
        <fullName evidence="1">Uncharacterized protein</fullName>
    </submittedName>
</protein>
<keyword evidence="2" id="KW-1185">Reference proteome</keyword>
<dbReference type="Proteomes" id="UP000276133">
    <property type="component" value="Unassembled WGS sequence"/>
</dbReference>
<accession>A0A3M7R5Y3</accession>
<evidence type="ECO:0000313" key="2">
    <source>
        <dbReference type="Proteomes" id="UP000276133"/>
    </source>
</evidence>
<proteinExistence type="predicted"/>
<name>A0A3M7R5Y3_BRAPC</name>
<evidence type="ECO:0000313" key="1">
    <source>
        <dbReference type="EMBL" id="RNA18658.1"/>
    </source>
</evidence>
<sequence>MTIFIRSSVYQGIFYFPTYYMRKNNFFVISKKKISKLLQHLNDWNRSEENLTEEKITQAKTVQKIEQNFKLNSVNADRCNIQSCINCKSLLMMTKISSKCTTLHYIEI</sequence>